<evidence type="ECO:0000313" key="2">
    <source>
        <dbReference type="Proteomes" id="UP000618795"/>
    </source>
</evidence>
<organism evidence="1 2">
    <name type="scientific">Streptomyces filipinensis</name>
    <dbReference type="NCBI Taxonomy" id="66887"/>
    <lineage>
        <taxon>Bacteria</taxon>
        <taxon>Bacillati</taxon>
        <taxon>Actinomycetota</taxon>
        <taxon>Actinomycetes</taxon>
        <taxon>Kitasatosporales</taxon>
        <taxon>Streptomycetaceae</taxon>
        <taxon>Streptomyces</taxon>
    </lineage>
</organism>
<dbReference type="AlphaFoldDB" id="A0A918IEY0"/>
<protein>
    <submittedName>
        <fullName evidence="1">Uncharacterized protein</fullName>
    </submittedName>
</protein>
<dbReference type="Proteomes" id="UP000618795">
    <property type="component" value="Unassembled WGS sequence"/>
</dbReference>
<evidence type="ECO:0000313" key="1">
    <source>
        <dbReference type="EMBL" id="GGV09020.1"/>
    </source>
</evidence>
<keyword evidence="2" id="KW-1185">Reference proteome</keyword>
<sequence>MLRFPERAPALKGVWADSAHEFALGQNHAVVAARLSGGDVLRPAAAAAAAAVGSQVELAGEPAARAAQSLTSRTTSTRWVRRLCQGASP</sequence>
<proteinExistence type="predicted"/>
<gene>
    <name evidence="1" type="ORF">GCM10010260_53830</name>
</gene>
<comment type="caution">
    <text evidence="1">The sequence shown here is derived from an EMBL/GenBank/DDBJ whole genome shotgun (WGS) entry which is preliminary data.</text>
</comment>
<reference evidence="1" key="1">
    <citation type="journal article" date="2014" name="Int. J. Syst. Evol. Microbiol.">
        <title>Complete genome sequence of Corynebacterium casei LMG S-19264T (=DSM 44701T), isolated from a smear-ripened cheese.</title>
        <authorList>
            <consortium name="US DOE Joint Genome Institute (JGI-PGF)"/>
            <person name="Walter F."/>
            <person name="Albersmeier A."/>
            <person name="Kalinowski J."/>
            <person name="Ruckert C."/>
        </authorList>
    </citation>
    <scope>NUCLEOTIDE SEQUENCE</scope>
    <source>
        <strain evidence="1">JCM 4369</strain>
    </source>
</reference>
<name>A0A918IEY0_9ACTN</name>
<dbReference type="EMBL" id="BMTD01000013">
    <property type="protein sequence ID" value="GGV09020.1"/>
    <property type="molecule type" value="Genomic_DNA"/>
</dbReference>
<reference evidence="1" key="2">
    <citation type="submission" date="2020-09" db="EMBL/GenBank/DDBJ databases">
        <authorList>
            <person name="Sun Q."/>
            <person name="Ohkuma M."/>
        </authorList>
    </citation>
    <scope>NUCLEOTIDE SEQUENCE</scope>
    <source>
        <strain evidence="1">JCM 4369</strain>
    </source>
</reference>
<accession>A0A918IEY0</accession>